<dbReference type="SUPFAM" id="SSF47954">
    <property type="entry name" value="Cyclin-like"/>
    <property type="match status" value="2"/>
</dbReference>
<reference evidence="6" key="1">
    <citation type="submission" date="2013-01" db="EMBL/GenBank/DDBJ databases">
        <title>Draft Genome Sequence of a Mulberry Tree, Morus notabilis C.K. Schneid.</title>
        <authorList>
            <person name="He N."/>
            <person name="Zhao S."/>
        </authorList>
    </citation>
    <scope>NUCLEOTIDE SEQUENCE</scope>
</reference>
<dbReference type="Gene3D" id="1.10.472.10">
    <property type="entry name" value="Cyclin-like"/>
    <property type="match status" value="2"/>
</dbReference>
<feature type="domain" description="Cyclin C-terminal" evidence="4">
    <location>
        <begin position="124"/>
        <end position="255"/>
    </location>
</feature>
<dbReference type="Pfam" id="PF02984">
    <property type="entry name" value="Cyclin_C"/>
    <property type="match status" value="1"/>
</dbReference>
<keyword evidence="2" id="KW-0131">Cell cycle</keyword>
<feature type="region of interest" description="Disordered" evidence="3">
    <location>
        <begin position="370"/>
        <end position="486"/>
    </location>
</feature>
<dbReference type="InterPro" id="IPR036915">
    <property type="entry name" value="Cyclin-like_sf"/>
</dbReference>
<dbReference type="SMART" id="SM01332">
    <property type="entry name" value="Cyclin_C"/>
    <property type="match status" value="1"/>
</dbReference>
<dbReference type="eggNOG" id="KOG0656">
    <property type="taxonomic scope" value="Eukaryota"/>
</dbReference>
<dbReference type="GO" id="GO:0051301">
    <property type="term" value="P:cell division"/>
    <property type="evidence" value="ECO:0007669"/>
    <property type="project" value="UniProtKB-KW"/>
</dbReference>
<dbReference type="PANTHER" id="PTHR10177">
    <property type="entry name" value="CYCLINS"/>
    <property type="match status" value="1"/>
</dbReference>
<accession>W9RRT0</accession>
<dbReference type="InterPro" id="IPR004367">
    <property type="entry name" value="Cyclin_C-dom"/>
</dbReference>
<feature type="region of interest" description="Disordered" evidence="3">
    <location>
        <begin position="236"/>
        <end position="279"/>
    </location>
</feature>
<evidence type="ECO:0000313" key="5">
    <source>
        <dbReference type="EMBL" id="EXC05017.1"/>
    </source>
</evidence>
<organism evidence="5 6">
    <name type="scientific">Morus notabilis</name>
    <dbReference type="NCBI Taxonomy" id="981085"/>
    <lineage>
        <taxon>Eukaryota</taxon>
        <taxon>Viridiplantae</taxon>
        <taxon>Streptophyta</taxon>
        <taxon>Embryophyta</taxon>
        <taxon>Tracheophyta</taxon>
        <taxon>Spermatophyta</taxon>
        <taxon>Magnoliopsida</taxon>
        <taxon>eudicotyledons</taxon>
        <taxon>Gunneridae</taxon>
        <taxon>Pentapetalae</taxon>
        <taxon>rosids</taxon>
        <taxon>fabids</taxon>
        <taxon>Rosales</taxon>
        <taxon>Moraceae</taxon>
        <taxon>Moreae</taxon>
        <taxon>Morus</taxon>
    </lineage>
</organism>
<evidence type="ECO:0000313" key="6">
    <source>
        <dbReference type="Proteomes" id="UP000030645"/>
    </source>
</evidence>
<dbReference type="AlphaFoldDB" id="W9RRT0"/>
<dbReference type="EMBL" id="KE345516">
    <property type="protein sequence ID" value="EXC05017.1"/>
    <property type="molecule type" value="Genomic_DNA"/>
</dbReference>
<dbReference type="STRING" id="981085.W9RRT0"/>
<dbReference type="Proteomes" id="UP000030645">
    <property type="component" value="Unassembled WGS sequence"/>
</dbReference>
<evidence type="ECO:0000259" key="4">
    <source>
        <dbReference type="SMART" id="SM01332"/>
    </source>
</evidence>
<evidence type="ECO:0000256" key="2">
    <source>
        <dbReference type="ARBA" id="ARBA00023306"/>
    </source>
</evidence>
<feature type="compositionally biased region" description="Basic and acidic residues" evidence="3">
    <location>
        <begin position="387"/>
        <end position="419"/>
    </location>
</feature>
<proteinExistence type="predicted"/>
<evidence type="ECO:0000256" key="1">
    <source>
        <dbReference type="ARBA" id="ARBA00022618"/>
    </source>
</evidence>
<sequence>MNLEVDYDPNNPLPDLSPAPELGKQGVERFLNAEASSMAASGYLDDRFAPVWRERAVIVIFNVSRQEHFEPFIPYLAMNYFDRYISREKKIPAQNPELRAVMPWEFLTMELHIVKGLDWRMCSVTALCFVQFFAPYFESTYGFRRRTINEIIIQSQNDYLMSRFRPSVIAASALLAASSFLYAEQFESFLEKIASQIIFRKEEVLKCMENLIDMCKDLRIQIESAVPENEYLPKRKVRAGETSEQAAERSKTAAAEITHRATSEKSNQNAALTSEQAADSKSKQVAVESCKQVAAQKPEQSTEERKQMAIERSKVVTTETSEWLTVTSTEQVAGKKFAEYTEEPKQEAAEKLEEVATESFEQLIIVPSEKAVAQKSEESSEEPENVAIERSEEVAAKKSEESIDEPKETAIESLKEKAVELSAKQTDVPNEQVAARKTVESAAQESTHAASKSSKEMDTESSECSSVVGAPSSARTSSQRSSNCKEKVVEMTEMSKMVEDSENMAFDFALRWRLGEENAEDFVIFTAMEDLDGALRVPCAPEEQPDLGSLTPEKFKITELHILKELDWCARAKLRATGTATTILEPSVITTSVVRAASKFLYPQQR</sequence>
<name>W9RRT0_9ROSA</name>
<feature type="compositionally biased region" description="Polar residues" evidence="3">
    <location>
        <begin position="441"/>
        <end position="452"/>
    </location>
</feature>
<feature type="compositionally biased region" description="Polar residues" evidence="3">
    <location>
        <begin position="264"/>
        <end position="279"/>
    </location>
</feature>
<protein>
    <submittedName>
        <fullName evidence="5">Putative cyclin-D6-1</fullName>
    </submittedName>
</protein>
<dbReference type="InterPro" id="IPR039361">
    <property type="entry name" value="Cyclin"/>
</dbReference>
<keyword evidence="1" id="KW-0132">Cell division</keyword>
<feature type="compositionally biased region" description="Basic and acidic residues" evidence="3">
    <location>
        <begin position="238"/>
        <end position="263"/>
    </location>
</feature>
<gene>
    <name evidence="5" type="ORF">L484_019264</name>
</gene>
<feature type="compositionally biased region" description="Low complexity" evidence="3">
    <location>
        <begin position="472"/>
        <end position="482"/>
    </location>
</feature>
<keyword evidence="6" id="KW-1185">Reference proteome</keyword>
<evidence type="ECO:0000256" key="3">
    <source>
        <dbReference type="SAM" id="MobiDB-lite"/>
    </source>
</evidence>